<dbReference type="EMBL" id="JAEPRE010000117">
    <property type="protein sequence ID" value="KAG2232269.1"/>
    <property type="molecule type" value="Genomic_DNA"/>
</dbReference>
<evidence type="ECO:0000256" key="1">
    <source>
        <dbReference type="SAM" id="MobiDB-lite"/>
    </source>
</evidence>
<evidence type="ECO:0000313" key="2">
    <source>
        <dbReference type="EMBL" id="KAG2232269.1"/>
    </source>
</evidence>
<dbReference type="Proteomes" id="UP000613177">
    <property type="component" value="Unassembled WGS sequence"/>
</dbReference>
<accession>A0A8H7VYX0</accession>
<gene>
    <name evidence="2" type="ORF">INT48_001554</name>
</gene>
<comment type="caution">
    <text evidence="2">The sequence shown here is derived from an EMBL/GenBank/DDBJ whole genome shotgun (WGS) entry which is preliminary data.</text>
</comment>
<proteinExistence type="predicted"/>
<feature type="region of interest" description="Disordered" evidence="1">
    <location>
        <begin position="104"/>
        <end position="128"/>
    </location>
</feature>
<evidence type="ECO:0000313" key="3">
    <source>
        <dbReference type="Proteomes" id="UP000613177"/>
    </source>
</evidence>
<organism evidence="2 3">
    <name type="scientific">Thamnidium elegans</name>
    <dbReference type="NCBI Taxonomy" id="101142"/>
    <lineage>
        <taxon>Eukaryota</taxon>
        <taxon>Fungi</taxon>
        <taxon>Fungi incertae sedis</taxon>
        <taxon>Mucoromycota</taxon>
        <taxon>Mucoromycotina</taxon>
        <taxon>Mucoromycetes</taxon>
        <taxon>Mucorales</taxon>
        <taxon>Mucorineae</taxon>
        <taxon>Mucoraceae</taxon>
        <taxon>Thamnidium</taxon>
    </lineage>
</organism>
<keyword evidence="3" id="KW-1185">Reference proteome</keyword>
<feature type="compositionally biased region" description="Polar residues" evidence="1">
    <location>
        <begin position="104"/>
        <end position="116"/>
    </location>
</feature>
<sequence>MFISKLLLGPILIESDSDEIEEELVTPNQAHCFKCDTPIISTDLLQVINNNICLDCSTNKKRSRSSSFTFSQLADKLKQSFGHSSSNTLLAPNIKTVNRRKSMPSMNSLFDQSNLGPPSPVPSRPSSRASSFIEDVKQFLAPLSRKNSRNSIHQDYQVMSPTLEKKSSHQSLFDAINICKPSKPKQSPSYERRVIQLEEDDNHWAQDEFEFGAQAESSILPLRRKQIKQIESRQDRIDIYNNAYLECMKVETSLVPWIIKQTQKGPPDAWFGYTPPTREPKKIMGIFKRKPKENSNNLRAQQQQLGDDLLNRSTPLLQHRYSNSNLSTSPNSFGYVVDDQVTHSPVGYEEEEEEQNYTPSLTTSFSPTSYTNESELKTPASQPVSILKKTHPPQPCYDEYDEYYNEGLHNTGQEYYATKDQRRYSSVSPGYEQPIYAVEPPVSTTTTTRRRRSRNYYSEYDRREEDYYNYHHRTPPTTVPRSSSRQYEEPTYFNDSIVVNKRRNSNRHSGYGEQRQVNNINHQEYYGMSVKMTPYMMEEWDIALDDLCDLYPRLDRHYINDFLRSAQ</sequence>
<feature type="compositionally biased region" description="Low complexity" evidence="1">
    <location>
        <begin position="357"/>
        <end position="371"/>
    </location>
</feature>
<name>A0A8H7VYX0_9FUNG</name>
<dbReference type="AlphaFoldDB" id="A0A8H7VYX0"/>
<feature type="region of interest" description="Disordered" evidence="1">
    <location>
        <begin position="346"/>
        <end position="380"/>
    </location>
</feature>
<feature type="non-terminal residue" evidence="2">
    <location>
        <position position="1"/>
    </location>
</feature>
<reference evidence="2" key="1">
    <citation type="submission" date="2021-01" db="EMBL/GenBank/DDBJ databases">
        <title>Metabolic potential, ecology and presence of endohyphal bacteria is reflected in genomic diversity of Mucoromycotina.</title>
        <authorList>
            <person name="Muszewska A."/>
            <person name="Okrasinska A."/>
            <person name="Steczkiewicz K."/>
            <person name="Drgas O."/>
            <person name="Orlowska M."/>
            <person name="Perlinska-Lenart U."/>
            <person name="Aleksandrzak-Piekarczyk T."/>
            <person name="Szatraj K."/>
            <person name="Zielenkiewicz U."/>
            <person name="Pilsyk S."/>
            <person name="Malc E."/>
            <person name="Mieczkowski P."/>
            <person name="Kruszewska J.S."/>
            <person name="Biernat P."/>
            <person name="Pawlowska J."/>
        </authorList>
    </citation>
    <scope>NUCLEOTIDE SEQUENCE</scope>
    <source>
        <strain evidence="2">WA0000018081</strain>
    </source>
</reference>
<protein>
    <submittedName>
        <fullName evidence="2">Uncharacterized protein</fullName>
    </submittedName>
</protein>